<gene>
    <name evidence="1" type="ORF">ASAP_2798</name>
</gene>
<reference evidence="1 2" key="1">
    <citation type="journal article" date="2014" name="Genome Biol. Evol.">
        <title>Acetic acid bacteria genomes reveal functional traits for adaptation to life in insect guts.</title>
        <authorList>
            <person name="Chouaia B."/>
            <person name="Gaiarsa S."/>
            <person name="Crotti E."/>
            <person name="Comandatore F."/>
            <person name="Degli Esposti M."/>
            <person name="Ricci I."/>
            <person name="Alma A."/>
            <person name="Favia G."/>
            <person name="Bandi C."/>
            <person name="Daffonchio D."/>
        </authorList>
    </citation>
    <scope>NUCLEOTIDE SEQUENCE [LARGE SCALE GENOMIC DNA]</scope>
    <source>
        <strain evidence="1 2">SF2.1</strain>
    </source>
</reference>
<reference evidence="1 2" key="2">
    <citation type="journal article" date="2014" name="PLoS ONE">
        <title>Evolution of mitochondria reconstructed from the energy metabolism of living bacteria.</title>
        <authorList>
            <person name="Degli Esposti M."/>
            <person name="Chouaia B."/>
            <person name="Comandatore F."/>
            <person name="Crotti E."/>
            <person name="Sassera D."/>
            <person name="Lievens P.M."/>
            <person name="Daffonchio D."/>
            <person name="Bandi C."/>
        </authorList>
    </citation>
    <scope>NUCLEOTIDE SEQUENCE [LARGE SCALE GENOMIC DNA]</scope>
    <source>
        <strain evidence="1 2">SF2.1</strain>
    </source>
</reference>
<dbReference type="Proteomes" id="UP000027583">
    <property type="component" value="Unassembled WGS sequence"/>
</dbReference>
<dbReference type="GeneID" id="78227539"/>
<organism evidence="1 2">
    <name type="scientific">Asaia bogorensis</name>
    <dbReference type="NCBI Taxonomy" id="91915"/>
    <lineage>
        <taxon>Bacteria</taxon>
        <taxon>Pseudomonadati</taxon>
        <taxon>Pseudomonadota</taxon>
        <taxon>Alphaproteobacteria</taxon>
        <taxon>Acetobacterales</taxon>
        <taxon>Acetobacteraceae</taxon>
        <taxon>Asaia</taxon>
    </lineage>
</organism>
<dbReference type="RefSeq" id="WP_035440173.1">
    <property type="nucleotide sequence ID" value="NZ_CBLX010000024.1"/>
</dbReference>
<accession>A0A060QJI7</accession>
<name>A0A060QJI7_9PROT</name>
<evidence type="ECO:0008006" key="3">
    <source>
        <dbReference type="Google" id="ProtNLM"/>
    </source>
</evidence>
<evidence type="ECO:0000313" key="1">
    <source>
        <dbReference type="EMBL" id="CDG40843.1"/>
    </source>
</evidence>
<comment type="caution">
    <text evidence="1">The sequence shown here is derived from an EMBL/GenBank/DDBJ whole genome shotgun (WGS) entry which is preliminary data.</text>
</comment>
<evidence type="ECO:0000313" key="2">
    <source>
        <dbReference type="Proteomes" id="UP000027583"/>
    </source>
</evidence>
<protein>
    <recommendedName>
        <fullName evidence="3">LysM domain-containing protein</fullName>
    </recommendedName>
</protein>
<dbReference type="EMBL" id="CBLX010000024">
    <property type="protein sequence ID" value="CDG40843.1"/>
    <property type="molecule type" value="Genomic_DNA"/>
</dbReference>
<dbReference type="AlphaFoldDB" id="A0A060QJI7"/>
<proteinExistence type="predicted"/>
<sequence length="66" mass="7208">MKIQVTCDDVSLFHLAVRYFGDALQWWRIAACNGMSDPDLSGFEVPVQILLPDEASVGQTGGLPEV</sequence>